<keyword evidence="1" id="KW-0802">TPR repeat</keyword>
<feature type="repeat" description="TPR" evidence="1">
    <location>
        <begin position="549"/>
        <end position="582"/>
    </location>
</feature>
<evidence type="ECO:0000313" key="5">
    <source>
        <dbReference type="EMBL" id="PSK81691.1"/>
    </source>
</evidence>
<dbReference type="Pfam" id="PF13432">
    <property type="entry name" value="TPR_16"/>
    <property type="match status" value="2"/>
</dbReference>
<dbReference type="PROSITE" id="PS50005">
    <property type="entry name" value="TPR"/>
    <property type="match status" value="2"/>
</dbReference>
<dbReference type="SUPFAM" id="SSF81901">
    <property type="entry name" value="HCP-like"/>
    <property type="match status" value="1"/>
</dbReference>
<dbReference type="SUPFAM" id="SSF48452">
    <property type="entry name" value="TPR-like"/>
    <property type="match status" value="3"/>
</dbReference>
<dbReference type="PANTHER" id="PTHR12558:SF13">
    <property type="entry name" value="CELL DIVISION CYCLE PROTEIN 27 HOMOLOG"/>
    <property type="match status" value="1"/>
</dbReference>
<proteinExistence type="predicted"/>
<dbReference type="RefSeq" id="WP_146142036.1">
    <property type="nucleotide sequence ID" value="NZ_BLAU01000001.1"/>
</dbReference>
<feature type="region of interest" description="Disordered" evidence="2">
    <location>
        <begin position="1009"/>
        <end position="1031"/>
    </location>
</feature>
<reference evidence="4 7" key="2">
    <citation type="submission" date="2019-10" db="EMBL/GenBank/DDBJ databases">
        <title>Prolixibacter strains distinguished by the presence of nitrate reductase genes were adept at nitrate-dependent anaerobic corrosion of metallic iron and carbon steel.</title>
        <authorList>
            <person name="Iino T."/>
            <person name="Shono N."/>
            <person name="Ito K."/>
            <person name="Nakamura R."/>
            <person name="Sueoka K."/>
            <person name="Harayama S."/>
            <person name="Ohkuma M."/>
        </authorList>
    </citation>
    <scope>NUCLEOTIDE SEQUENCE [LARGE SCALE GENOMIC DNA]</scope>
    <source>
        <strain evidence="4 7">MIC1-1</strain>
    </source>
</reference>
<dbReference type="InterPro" id="IPR011990">
    <property type="entry name" value="TPR-like_helical_dom_sf"/>
</dbReference>
<gene>
    <name evidence="5" type="ORF">CLV93_10889</name>
    <name evidence="4" type="ORF">JCM18694_14600</name>
</gene>
<evidence type="ECO:0000313" key="4">
    <source>
        <dbReference type="EMBL" id="GET21214.1"/>
    </source>
</evidence>
<dbReference type="SMART" id="SM00028">
    <property type="entry name" value="TPR"/>
    <property type="match status" value="13"/>
</dbReference>
<keyword evidence="3" id="KW-0732">Signal</keyword>
<name>A0A2P8C9R9_9BACT</name>
<evidence type="ECO:0000313" key="6">
    <source>
        <dbReference type="Proteomes" id="UP000240621"/>
    </source>
</evidence>
<dbReference type="Proteomes" id="UP000240621">
    <property type="component" value="Unassembled WGS sequence"/>
</dbReference>
<feature type="chain" id="PRO_5015156550" evidence="3">
    <location>
        <begin position="24"/>
        <end position="1031"/>
    </location>
</feature>
<comment type="caution">
    <text evidence="5">The sequence shown here is derived from an EMBL/GenBank/DDBJ whole genome shotgun (WGS) entry which is preliminary data.</text>
</comment>
<protein>
    <submittedName>
        <fullName evidence="5">Tetratricopeptide repeat protein</fullName>
    </submittedName>
</protein>
<evidence type="ECO:0000313" key="7">
    <source>
        <dbReference type="Proteomes" id="UP000396862"/>
    </source>
</evidence>
<dbReference type="Proteomes" id="UP000396862">
    <property type="component" value="Unassembled WGS sequence"/>
</dbReference>
<evidence type="ECO:0000256" key="3">
    <source>
        <dbReference type="SAM" id="SignalP"/>
    </source>
</evidence>
<dbReference type="PANTHER" id="PTHR12558">
    <property type="entry name" value="CELL DIVISION CYCLE 16,23,27"/>
    <property type="match status" value="1"/>
</dbReference>
<dbReference type="Gene3D" id="1.25.40.10">
    <property type="entry name" value="Tetratricopeptide repeat domain"/>
    <property type="match status" value="8"/>
</dbReference>
<evidence type="ECO:0000256" key="2">
    <source>
        <dbReference type="SAM" id="MobiDB-lite"/>
    </source>
</evidence>
<dbReference type="InterPro" id="IPR019734">
    <property type="entry name" value="TPR_rpt"/>
</dbReference>
<feature type="repeat" description="TPR" evidence="1">
    <location>
        <begin position="658"/>
        <end position="691"/>
    </location>
</feature>
<feature type="signal peptide" evidence="3">
    <location>
        <begin position="1"/>
        <end position="23"/>
    </location>
</feature>
<dbReference type="AlphaFoldDB" id="A0A2P8C9R9"/>
<sequence length="1031" mass="119649">MKFIARSFFTLGLILLVTLATYAQPVTSPTGIDETYRTALELFQTRKFSSAYHEFNKIIKQSEPSSGMFAEATYYKAVCALVMGNRNGKEELEDFIDKYPNSPQISMAHFRLANVEFGNKRYRQAMRDYEKVDAYLLPKAESDEYKFKLGYCYLDNGENEKAKTYFYDLKNKRGRFSRAAAYYWAHINYLEGNYETALLEFQKLKDDPQYSGIVPFYTAQIYFMQKKYDEVIKMAPPLLKAASPERKIDISKIIGNSWFQKEQYSKALPYLNDYMKNTEKPTTDDYYIIGMCQYETGDYKQAIANLERATRDKDAVAQNAYYHLAGAYLKDGQKQKAMMAFSNASEMSFDPKIKEDALFQYAKITYELDYSPFNEAIKAFDKYITLYPNSERNDVAYDYLVKVFMTTRNYKDALASLDKIKVKSPAIKKAYQRVAYYRALEFFRDTKLKQAIELFNKSLQYSQYNDELKALSYYWKGEAEYRLNDKEAAILDYRRFQSTAGSYRMKKEYALSNYNIGYAYFDQEKFGQAASWFRKFLTFPHDKDPKQVADAYNRLGDCAYVQRSFQDAIAQYQKAYHMNTYDADYALFQTAFCYGLLHKQQQKINDLNKLQVQFPDSRYRDDAIFETGRAWERAHNDDNAKKSFKNLLVNYPNSPYQPKALLQLGLISFNENDYNNSLSYYKQVVEKYANTPEAKAALTGIRNNYVEMNQVEDYFTYAQSLGKTATPSQSEQDSLLYTSAENLYMKQSPKAMDALTSYLSRFPDGAFAINAHFYRGELYYNQQNLQQAAVDYDYVLSRGDNIFSEPALLKASEIAYREKDYNKALALYTRLEKQSNNSKDNLTALTGILRSNYELKNYQAVTEAGWQIRNTEKVPEEISREAEYKAAKAYLALNEPTKAYTLFRKLSKDTKTAEGAEAKYQVCKYYYDHNQLKAAEDEVMSFIDKNTPHQYWLAKSFILLAHVYEKEGDLFQATHTLQSIIDNYGEPDDGIIKESELYLKDLEAKQKAQSAAQSQQDSVTTSTTDSISSNQ</sequence>
<keyword evidence="7" id="KW-1185">Reference proteome</keyword>
<dbReference type="EMBL" id="PYGC01000008">
    <property type="protein sequence ID" value="PSK81691.1"/>
    <property type="molecule type" value="Genomic_DNA"/>
</dbReference>
<evidence type="ECO:0000256" key="1">
    <source>
        <dbReference type="PROSITE-ProRule" id="PRU00339"/>
    </source>
</evidence>
<organism evidence="5 6">
    <name type="scientific">Prolixibacter denitrificans</name>
    <dbReference type="NCBI Taxonomy" id="1541063"/>
    <lineage>
        <taxon>Bacteria</taxon>
        <taxon>Pseudomonadati</taxon>
        <taxon>Bacteroidota</taxon>
        <taxon>Bacteroidia</taxon>
        <taxon>Marinilabiliales</taxon>
        <taxon>Prolixibacteraceae</taxon>
        <taxon>Prolixibacter</taxon>
    </lineage>
</organism>
<dbReference type="EMBL" id="BLAU01000001">
    <property type="protein sequence ID" value="GET21214.1"/>
    <property type="molecule type" value="Genomic_DNA"/>
</dbReference>
<dbReference type="OrthoDB" id="9814448at2"/>
<accession>A0A2P8C9R9</accession>
<dbReference type="Pfam" id="PF13174">
    <property type="entry name" value="TPR_6"/>
    <property type="match status" value="5"/>
</dbReference>
<reference evidence="5 6" key="1">
    <citation type="submission" date="2018-03" db="EMBL/GenBank/DDBJ databases">
        <title>Genomic Encyclopedia of Archaeal and Bacterial Type Strains, Phase II (KMG-II): from individual species to whole genera.</title>
        <authorList>
            <person name="Goeker M."/>
        </authorList>
    </citation>
    <scope>NUCLEOTIDE SEQUENCE [LARGE SCALE GENOMIC DNA]</scope>
    <source>
        <strain evidence="5 6">DSM 27267</strain>
    </source>
</reference>